<evidence type="ECO:0000256" key="1">
    <source>
        <dbReference type="ARBA" id="ARBA00004267"/>
    </source>
</evidence>
<evidence type="ECO:0000256" key="3">
    <source>
        <dbReference type="ARBA" id="ARBA00022490"/>
    </source>
</evidence>
<accession>A0A084VEZ6</accession>
<sequence>MPEPNSNEGNNTNQYMRLQQSQLIRANIQNISQFLNTGLSPETLEICIKLLEAGVHPQALSEVVIQIRNQVAAINNGATEE</sequence>
<dbReference type="PANTHER" id="PTHR28520:SF2">
    <property type="entry name" value="MITOTIC-SPINDLE ORGANIZING PROTEIN 1"/>
    <property type="match status" value="1"/>
</dbReference>
<dbReference type="GO" id="GO:0031021">
    <property type="term" value="C:interphase microtubule organizing center"/>
    <property type="evidence" value="ECO:0007669"/>
    <property type="project" value="TreeGrafter"/>
</dbReference>
<evidence type="ECO:0000313" key="7">
    <source>
        <dbReference type="Proteomes" id="UP000030765"/>
    </source>
</evidence>
<dbReference type="GO" id="GO:0000931">
    <property type="term" value="C:gamma-tubulin ring complex"/>
    <property type="evidence" value="ECO:0007669"/>
    <property type="project" value="InterPro"/>
</dbReference>
<dbReference type="Proteomes" id="UP000030765">
    <property type="component" value="Unassembled WGS sequence"/>
</dbReference>
<dbReference type="GO" id="GO:0090307">
    <property type="term" value="P:mitotic spindle assembly"/>
    <property type="evidence" value="ECO:0007669"/>
    <property type="project" value="TreeGrafter"/>
</dbReference>
<protein>
    <submittedName>
        <fullName evidence="5">AGAP007569-PA-like protein</fullName>
    </submittedName>
</protein>
<keyword evidence="3" id="KW-0963">Cytoplasm</keyword>
<dbReference type="OMA" id="IQIRNEM"/>
<dbReference type="OrthoDB" id="48571at2759"/>
<organism evidence="5">
    <name type="scientific">Anopheles sinensis</name>
    <name type="common">Mosquito</name>
    <dbReference type="NCBI Taxonomy" id="74873"/>
    <lineage>
        <taxon>Eukaryota</taxon>
        <taxon>Metazoa</taxon>
        <taxon>Ecdysozoa</taxon>
        <taxon>Arthropoda</taxon>
        <taxon>Hexapoda</taxon>
        <taxon>Insecta</taxon>
        <taxon>Pterygota</taxon>
        <taxon>Neoptera</taxon>
        <taxon>Endopterygota</taxon>
        <taxon>Diptera</taxon>
        <taxon>Nematocera</taxon>
        <taxon>Culicoidea</taxon>
        <taxon>Culicidae</taxon>
        <taxon>Anophelinae</taxon>
        <taxon>Anopheles</taxon>
    </lineage>
</organism>
<keyword evidence="4" id="KW-0206">Cytoskeleton</keyword>
<evidence type="ECO:0000256" key="4">
    <source>
        <dbReference type="ARBA" id="ARBA00023212"/>
    </source>
</evidence>
<dbReference type="STRING" id="74873.A0A084VEZ6"/>
<proteinExistence type="inferred from homology"/>
<dbReference type="GO" id="GO:0005819">
    <property type="term" value="C:spindle"/>
    <property type="evidence" value="ECO:0007669"/>
    <property type="project" value="TreeGrafter"/>
</dbReference>
<dbReference type="AlphaFoldDB" id="A0A084VEZ6"/>
<dbReference type="EMBL" id="KE524785">
    <property type="protein sequence ID" value="KFB36540.1"/>
    <property type="molecule type" value="Genomic_DNA"/>
</dbReference>
<dbReference type="EnsemblMetazoa" id="ASIC003806-RA">
    <property type="protein sequence ID" value="ASIC003806-PA"/>
    <property type="gene ID" value="ASIC003806"/>
</dbReference>
<comment type="subcellular location">
    <subcellularLocation>
        <location evidence="1">Cytoplasm</location>
        <location evidence="1">Cytoskeleton</location>
        <location evidence="1">Microtubule organizing center</location>
    </subcellularLocation>
</comment>
<dbReference type="EMBL" id="ATLV01012358">
    <property type="status" value="NOT_ANNOTATED_CDS"/>
    <property type="molecule type" value="Genomic_DNA"/>
</dbReference>
<dbReference type="VEuPathDB" id="VectorBase:ASIC003806"/>
<gene>
    <name evidence="5" type="ORF">ZHAS_00003806</name>
</gene>
<dbReference type="Pfam" id="PF12554">
    <property type="entry name" value="MOZART1"/>
    <property type="match status" value="1"/>
</dbReference>
<dbReference type="GO" id="GO:0033566">
    <property type="term" value="P:gamma-tubulin complex localization"/>
    <property type="evidence" value="ECO:0007669"/>
    <property type="project" value="InterPro"/>
</dbReference>
<reference evidence="5 7" key="1">
    <citation type="journal article" date="2014" name="BMC Genomics">
        <title>Genome sequence of Anopheles sinensis provides insight into genetics basis of mosquito competence for malaria parasites.</title>
        <authorList>
            <person name="Zhou D."/>
            <person name="Zhang D."/>
            <person name="Ding G."/>
            <person name="Shi L."/>
            <person name="Hou Q."/>
            <person name="Ye Y."/>
            <person name="Xu Y."/>
            <person name="Zhou H."/>
            <person name="Xiong C."/>
            <person name="Li S."/>
            <person name="Yu J."/>
            <person name="Hong S."/>
            <person name="Yu X."/>
            <person name="Zou P."/>
            <person name="Chen C."/>
            <person name="Chang X."/>
            <person name="Wang W."/>
            <person name="Lv Y."/>
            <person name="Sun Y."/>
            <person name="Ma L."/>
            <person name="Shen B."/>
            <person name="Zhu C."/>
        </authorList>
    </citation>
    <scope>NUCLEOTIDE SEQUENCE [LARGE SCALE GENOMIC DNA]</scope>
</reference>
<dbReference type="VEuPathDB" id="VectorBase:ASIS016057"/>
<name>A0A084VEZ6_ANOSI</name>
<dbReference type="GO" id="GO:0051415">
    <property type="term" value="P:microtubule nucleation by interphase microtubule organizing center"/>
    <property type="evidence" value="ECO:0007669"/>
    <property type="project" value="TreeGrafter"/>
</dbReference>
<comment type="similarity">
    <text evidence="2">Belongs to the MOZART1 family.</text>
</comment>
<evidence type="ECO:0000313" key="5">
    <source>
        <dbReference type="EMBL" id="KFB36540.1"/>
    </source>
</evidence>
<evidence type="ECO:0000313" key="6">
    <source>
        <dbReference type="EnsemblMetazoa" id="ASIC003806-PA"/>
    </source>
</evidence>
<dbReference type="InterPro" id="IPR022214">
    <property type="entry name" value="MZT1"/>
</dbReference>
<dbReference type="PANTHER" id="PTHR28520">
    <property type="entry name" value="MITOTIC-SPINDLE ORGANIZING PROTEIN 1"/>
    <property type="match status" value="1"/>
</dbReference>
<evidence type="ECO:0000256" key="2">
    <source>
        <dbReference type="ARBA" id="ARBA00011015"/>
    </source>
</evidence>
<keyword evidence="7" id="KW-1185">Reference proteome</keyword>
<dbReference type="GO" id="GO:0005813">
    <property type="term" value="C:centrosome"/>
    <property type="evidence" value="ECO:0007669"/>
    <property type="project" value="TreeGrafter"/>
</dbReference>
<reference evidence="6" key="2">
    <citation type="submission" date="2020-05" db="UniProtKB">
        <authorList>
            <consortium name="EnsemblMetazoa"/>
        </authorList>
    </citation>
    <scope>IDENTIFICATION</scope>
</reference>